<dbReference type="GO" id="GO:0007283">
    <property type="term" value="P:spermatogenesis"/>
    <property type="evidence" value="ECO:0007669"/>
    <property type="project" value="TreeGrafter"/>
</dbReference>
<gene>
    <name evidence="3" type="primary">LOC108935404</name>
</gene>
<feature type="coiled-coil region" evidence="1">
    <location>
        <begin position="376"/>
        <end position="627"/>
    </location>
</feature>
<keyword evidence="1" id="KW-0175">Coiled coil</keyword>
<feature type="region of interest" description="Disordered" evidence="2">
    <location>
        <begin position="1068"/>
        <end position="1096"/>
    </location>
</feature>
<dbReference type="PANTHER" id="PTHR18881:SF3">
    <property type="entry name" value="POLYAMINE-MODULATED FACTOR 1-BINDING PROTEIN 1"/>
    <property type="match status" value="1"/>
</dbReference>
<organism evidence="3 4">
    <name type="scientific">Scleropages formosus</name>
    <name type="common">Asian bonytongue</name>
    <name type="synonym">Osteoglossum formosum</name>
    <dbReference type="NCBI Taxonomy" id="113540"/>
    <lineage>
        <taxon>Eukaryota</taxon>
        <taxon>Metazoa</taxon>
        <taxon>Chordata</taxon>
        <taxon>Craniata</taxon>
        <taxon>Vertebrata</taxon>
        <taxon>Euteleostomi</taxon>
        <taxon>Actinopterygii</taxon>
        <taxon>Neopterygii</taxon>
        <taxon>Teleostei</taxon>
        <taxon>Osteoglossocephala</taxon>
        <taxon>Osteoglossomorpha</taxon>
        <taxon>Osteoglossiformes</taxon>
        <taxon>Osteoglossidae</taxon>
        <taxon>Scleropages</taxon>
    </lineage>
</organism>
<name>A0A8C9RPZ6_SCLFO</name>
<feature type="coiled-coil region" evidence="1">
    <location>
        <begin position="1268"/>
        <end position="1302"/>
    </location>
</feature>
<feature type="region of interest" description="Disordered" evidence="2">
    <location>
        <begin position="1475"/>
        <end position="1508"/>
    </location>
</feature>
<sequence length="1508" mass="172235">MDIRSRQTATEALDRGVEQTGGYAANGAVSPGRSLTAEAGDNRNAGVTLQRLRGVASERSRRLDVGGVADEQVFGINLRTIPVEQTVGPSNANQQLPKPADNMKPHVDDLRVHLKAKDGIIHDLGKEIKKNLLETTQNRKEMDKVSQTADRDITMMRMRAKLQVPQGEARDSQNQRKKGAELQELIRKLKDEVAAKDVQSTAVLKSMRELEERAAQLSAELHECGERCHRQNKEILSLQQDKDTLLMKTQKHMMLDVYSLLPRKEVEMEAVQKFDGVHLEDLCQRHSSEEKVSSLGSEVGLLKSRLQEKTEQSQQLQDQVQKQQEALSRAYRTLKDTRKAAGSKISKKEMELGAVQRELLQVRAQFSECQQELLLRENLVQNLKEETAQLTAQIKEQSQDINKLNSERKKLELEMTVVMEKHGTAQREVSCRDQEVLQLKTDLKMVEEKLRGAQEEKQKSLLLQGQLDEARQELQKVRGAAQDHGLQVEELQNKAKQKDVLVRKCITEASILEQQIEKAQAELRESRALAQNQELALDIFKRKYQSAMEKVQQQEAKIEALEEEVQYASSQVCQAQETVSSLRAEILSLERRYEEKCSHVENSEEAVEQLTEELQSNREDLRMSREQITECEQLLQKLGVRVSEQQKELSGRANAFLKLQSEMASYQMCHSYSNEEYKAQQRQCDLLREELESVKRQRCKQADRAAESQEVVEALKAEAASMGVQLRRREEENRALERTLQSLHLDVASTRQNHKVVLAQLEQEVGQLESDLADARRACIQKEQALRRRDDLLKRSEADLIEAREAMDNNTLELRRLQGAVEGLKMDAQVLQMDKKQKGEENVALRAEARKLNQELLELQRQHRDMAQVLASREERLLLLESSLSATQEQLGGHVVEAVQRGQKARRTHAQLRSAQEEDDHLRQTADELQVESSSTKSSLQQALQEVLNHQRECQRAEVEHAKAREEAISLTHQLQQKEKLLQCLSEELGQQPDFSLDQWEQFSKLWRCMTDMEAEVERPKVKEMNDAHVLKDRESHISRLEEIAEIQEKHSRLPEEFLKTESRLTVSNLRTAATEPQRERRSEEKTPLQEARDSLSTCSRIFPTAEQAVVDLQQELSSVKKRLLEAQETARRHEDRIAELTMQLDQTQGACQQNIRDLANKEEQLVILKTECEVLQDKLGCKVGEVEGLKTERCVLREKLEGVTAELKTEQQAAEEARAENARLHLDKEQLVSSVSRWIKEQKVASEGLAGKIKEQNNLLSFISAEKDHFQETKDAMEVELKKLRAMSNEKEKEIEHLKAQMIRDLSTNHQVLLNQLRGGLKVDKTEKVNQISQTLCKVEDMWSRLKANMEFIDLLNQQLSALSRENVNQREELEVERAHRTRLELMLQSAGQGSLSPRAPPERPLPCRSQPPLAEVDFPDLAAVSHLRHAPQCGPIGASKQEQAAALTRMDLEPARMKHTLEKSFWVQRVGELSSQLPESTQHRSGKMGELAGEMEQMQRGASSDK</sequence>
<feature type="coiled-coil region" evidence="1">
    <location>
        <begin position="172"/>
        <end position="227"/>
    </location>
</feature>
<evidence type="ECO:0000313" key="4">
    <source>
        <dbReference type="Proteomes" id="UP000694397"/>
    </source>
</evidence>
<feature type="region of interest" description="Disordered" evidence="2">
    <location>
        <begin position="904"/>
        <end position="936"/>
    </location>
</feature>
<dbReference type="Gene3D" id="1.10.287.1490">
    <property type="match status" value="1"/>
</dbReference>
<feature type="coiled-coil region" evidence="1">
    <location>
        <begin position="677"/>
        <end position="869"/>
    </location>
</feature>
<keyword evidence="4" id="KW-1185">Reference proteome</keyword>
<reference evidence="3 4" key="1">
    <citation type="submission" date="2019-04" db="EMBL/GenBank/DDBJ databases">
        <authorList>
            <consortium name="Wellcome Sanger Institute Data Sharing"/>
        </authorList>
    </citation>
    <scope>NUCLEOTIDE SEQUENCE [LARGE SCALE GENOMIC DNA]</scope>
</reference>
<dbReference type="Ensembl" id="ENSSFOT00015018314.2">
    <property type="protein sequence ID" value="ENSSFOP00015018104.2"/>
    <property type="gene ID" value="ENSSFOG00015011644.2"/>
</dbReference>
<dbReference type="RefSeq" id="XP_018609494.2">
    <property type="nucleotide sequence ID" value="XM_018753978.2"/>
</dbReference>
<protein>
    <submittedName>
        <fullName evidence="3">Centriolin-like</fullName>
    </submittedName>
</protein>
<evidence type="ECO:0000313" key="3">
    <source>
        <dbReference type="Ensembl" id="ENSSFOP00015018104.2"/>
    </source>
</evidence>
<dbReference type="KEGG" id="sfm:108935404"/>
<accession>A0A8C9RPZ6</accession>
<feature type="coiled-coil region" evidence="1">
    <location>
        <begin position="299"/>
        <end position="333"/>
    </location>
</feature>
<dbReference type="GeneID" id="108935404"/>
<reference evidence="3" key="2">
    <citation type="submission" date="2025-08" db="UniProtKB">
        <authorList>
            <consortium name="Ensembl"/>
        </authorList>
    </citation>
    <scope>IDENTIFICATION</scope>
</reference>
<reference evidence="3" key="3">
    <citation type="submission" date="2025-09" db="UniProtKB">
        <authorList>
            <consortium name="Ensembl"/>
        </authorList>
    </citation>
    <scope>IDENTIFICATION</scope>
</reference>
<proteinExistence type="predicted"/>
<evidence type="ECO:0000256" key="1">
    <source>
        <dbReference type="SAM" id="Coils"/>
    </source>
</evidence>
<feature type="coiled-coil region" evidence="1">
    <location>
        <begin position="1110"/>
        <end position="1228"/>
    </location>
</feature>
<dbReference type="GeneTree" id="ENSGT00990000205760"/>
<feature type="compositionally biased region" description="Basic and acidic residues" evidence="2">
    <location>
        <begin position="1077"/>
        <end position="1094"/>
    </location>
</feature>
<dbReference type="Proteomes" id="UP000694397">
    <property type="component" value="Chromosome 9"/>
</dbReference>
<dbReference type="InterPro" id="IPR037391">
    <property type="entry name" value="PMF1-bd"/>
</dbReference>
<dbReference type="PANTHER" id="PTHR18881">
    <property type="entry name" value="POLYAMINE-MODULATED FACTOR 1-BINDING PROTEIN 1-RELATED"/>
    <property type="match status" value="1"/>
</dbReference>
<evidence type="ECO:0000256" key="2">
    <source>
        <dbReference type="SAM" id="MobiDB-lite"/>
    </source>
</evidence>
<dbReference type="OrthoDB" id="6350415at2759"/>